<sequence>MAAVDATKDLLSSVVSDIKSYMGDDPILPWLRGMKRMKDDLEPQLLKEKLPRFLQRCTQKFAADRRYRNDLRYLHVWIHLMDYVDDPGLVLEKMERNKIGMKWSLFYQAYALYYEKNKKFAEAEKMYHLGVQNLAEPMDELKKSYEMFLLRMDRHKAKRIQHQKGKSSSRTRNSDDCLKSSGTLKACREQKDAIKIQNKSCDVETGEVSIEKPRVENTTDRVPRDPKVITKEAQDGTESKSLEPLEMFLASARSQRGYQNETKSSGDRFEVSGGQQMNQNNEELESHKIFSSQPEEEGFDIYIDCEESAEQGDNPELNQSLKSCESMSSTSSNVSAFVFPIPKDLSSENSGDLGGASSIRGKFREDTVVHKFVGKTVLDDEPVVENVCHHGLVEPTVNLKQAMDEINNMFGKPMDFVRKRRSKKQDEGQVSIRDDGAFMILADDDFEDQPVLVSSSEEKVLDVGFSILPDHEEDHKVLAQPHSSAKSRECDLYEPTVFTKEAMDDINKMFGMPLDF</sequence>
<organism evidence="1 2">
    <name type="scientific">Melastoma candidum</name>
    <dbReference type="NCBI Taxonomy" id="119954"/>
    <lineage>
        <taxon>Eukaryota</taxon>
        <taxon>Viridiplantae</taxon>
        <taxon>Streptophyta</taxon>
        <taxon>Embryophyta</taxon>
        <taxon>Tracheophyta</taxon>
        <taxon>Spermatophyta</taxon>
        <taxon>Magnoliopsida</taxon>
        <taxon>eudicotyledons</taxon>
        <taxon>Gunneridae</taxon>
        <taxon>Pentapetalae</taxon>
        <taxon>rosids</taxon>
        <taxon>malvids</taxon>
        <taxon>Myrtales</taxon>
        <taxon>Melastomataceae</taxon>
        <taxon>Melastomatoideae</taxon>
        <taxon>Melastomateae</taxon>
        <taxon>Melastoma</taxon>
    </lineage>
</organism>
<evidence type="ECO:0000313" key="1">
    <source>
        <dbReference type="EMBL" id="KAI4342349.1"/>
    </source>
</evidence>
<evidence type="ECO:0000313" key="2">
    <source>
        <dbReference type="Proteomes" id="UP001057402"/>
    </source>
</evidence>
<dbReference type="EMBL" id="CM042886">
    <property type="protein sequence ID" value="KAI4342349.1"/>
    <property type="molecule type" value="Genomic_DNA"/>
</dbReference>
<protein>
    <submittedName>
        <fullName evidence="1">Uncharacterized protein</fullName>
    </submittedName>
</protein>
<comment type="caution">
    <text evidence="1">The sequence shown here is derived from an EMBL/GenBank/DDBJ whole genome shotgun (WGS) entry which is preliminary data.</text>
</comment>
<dbReference type="Proteomes" id="UP001057402">
    <property type="component" value="Chromosome 7"/>
</dbReference>
<gene>
    <name evidence="1" type="ORF">MLD38_026987</name>
</gene>
<keyword evidence="2" id="KW-1185">Reference proteome</keyword>
<accession>A0ACB9P3G3</accession>
<proteinExistence type="predicted"/>
<name>A0ACB9P3G3_9MYRT</name>
<reference evidence="2" key="1">
    <citation type="journal article" date="2023" name="Front. Plant Sci.">
        <title>Chromosomal-level genome assembly of Melastoma candidum provides insights into trichome evolution.</title>
        <authorList>
            <person name="Zhong Y."/>
            <person name="Wu W."/>
            <person name="Sun C."/>
            <person name="Zou P."/>
            <person name="Liu Y."/>
            <person name="Dai S."/>
            <person name="Zhou R."/>
        </authorList>
    </citation>
    <scope>NUCLEOTIDE SEQUENCE [LARGE SCALE GENOMIC DNA]</scope>
</reference>